<accession>A0A0U1NS78</accession>
<dbReference type="RefSeq" id="WP_090630277.1">
    <property type="nucleotide sequence ID" value="NZ_CVRB01000001.1"/>
</dbReference>
<dbReference type="STRING" id="1499688.BN000_00469"/>
<evidence type="ECO:0000313" key="2">
    <source>
        <dbReference type="Proteomes" id="UP000199087"/>
    </source>
</evidence>
<dbReference type="SUPFAM" id="SSF63418">
    <property type="entry name" value="MurE/MurF N-terminal domain"/>
    <property type="match status" value="1"/>
</dbReference>
<name>A0A0U1NS78_9BACI</name>
<dbReference type="OrthoDB" id="2966672at2"/>
<sequence length="146" mass="16521">MYLDLKDLAFLFNDHRGAQVDLSVFTFTDDSKCRQPKGVYIPLSGESDGGELQEAIANGAIAAIWDKGKKLPRYTPNHFPLFFTSNLVEALQMVVQFYLEKLSGEETKEMETTKFVLNKNDLSYDIAVMLEKISDRSNLENMGRGE</sequence>
<evidence type="ECO:0000313" key="1">
    <source>
        <dbReference type="EMBL" id="CRK80582.1"/>
    </source>
</evidence>
<organism evidence="1 2">
    <name type="scientific">Neobacillus massiliamazoniensis</name>
    <dbReference type="NCBI Taxonomy" id="1499688"/>
    <lineage>
        <taxon>Bacteria</taxon>
        <taxon>Bacillati</taxon>
        <taxon>Bacillota</taxon>
        <taxon>Bacilli</taxon>
        <taxon>Bacillales</taxon>
        <taxon>Bacillaceae</taxon>
        <taxon>Neobacillus</taxon>
    </lineage>
</organism>
<gene>
    <name evidence="1" type="primary">murF_1</name>
    <name evidence="1" type="ORF">BN000_00469</name>
</gene>
<keyword evidence="1" id="KW-0436">Ligase</keyword>
<dbReference type="InterPro" id="IPR035911">
    <property type="entry name" value="MurE/MurF_N"/>
</dbReference>
<proteinExistence type="predicted"/>
<protein>
    <submittedName>
        <fullName evidence="1">UDP-N-acetylmuramoyl-tripeptide--D-alanyl-D-alanine ligase</fullName>
    </submittedName>
</protein>
<keyword evidence="2" id="KW-1185">Reference proteome</keyword>
<dbReference type="AlphaFoldDB" id="A0A0U1NS78"/>
<dbReference type="Gene3D" id="3.40.1390.10">
    <property type="entry name" value="MurE/MurF, N-terminal domain"/>
    <property type="match status" value="1"/>
</dbReference>
<dbReference type="EMBL" id="CVRB01000001">
    <property type="protein sequence ID" value="CRK80582.1"/>
    <property type="molecule type" value="Genomic_DNA"/>
</dbReference>
<dbReference type="GO" id="GO:0016874">
    <property type="term" value="F:ligase activity"/>
    <property type="evidence" value="ECO:0007669"/>
    <property type="project" value="UniProtKB-KW"/>
</dbReference>
<reference evidence="2" key="1">
    <citation type="submission" date="2015-05" db="EMBL/GenBank/DDBJ databases">
        <authorList>
            <person name="Urmite Genomes"/>
        </authorList>
    </citation>
    <scope>NUCLEOTIDE SEQUENCE [LARGE SCALE GENOMIC DNA]</scope>
    <source>
        <strain evidence="2">LF1</strain>
    </source>
</reference>
<dbReference type="Proteomes" id="UP000199087">
    <property type="component" value="Unassembled WGS sequence"/>
</dbReference>